<dbReference type="InterPro" id="IPR041637">
    <property type="entry name" value="Caprin-1_dimer"/>
</dbReference>
<evidence type="ECO:0000313" key="6">
    <source>
        <dbReference type="Proteomes" id="UP001497482"/>
    </source>
</evidence>
<dbReference type="AlphaFoldDB" id="A0AAV2IS46"/>
<dbReference type="InterPro" id="IPR028816">
    <property type="entry name" value="Caprin"/>
</dbReference>
<feature type="compositionally biased region" description="Polar residues" evidence="3">
    <location>
        <begin position="603"/>
        <end position="612"/>
    </location>
</feature>
<feature type="compositionally biased region" description="Basic and acidic residues" evidence="3">
    <location>
        <begin position="14"/>
        <end position="33"/>
    </location>
</feature>
<evidence type="ECO:0000256" key="3">
    <source>
        <dbReference type="SAM" id="MobiDB-lite"/>
    </source>
</evidence>
<feature type="domain" description="Caprin-1 dimerization" evidence="4">
    <location>
        <begin position="120"/>
        <end position="234"/>
    </location>
</feature>
<evidence type="ECO:0000259" key="4">
    <source>
        <dbReference type="Pfam" id="PF18293"/>
    </source>
</evidence>
<comment type="similarity">
    <text evidence="1">Belongs to the caprin family.</text>
</comment>
<proteinExistence type="inferred from homology"/>
<organism evidence="5 6">
    <name type="scientific">Knipowitschia caucasica</name>
    <name type="common">Caucasian dwarf goby</name>
    <name type="synonym">Pomatoschistus caucasicus</name>
    <dbReference type="NCBI Taxonomy" id="637954"/>
    <lineage>
        <taxon>Eukaryota</taxon>
        <taxon>Metazoa</taxon>
        <taxon>Chordata</taxon>
        <taxon>Craniata</taxon>
        <taxon>Vertebrata</taxon>
        <taxon>Euteleostomi</taxon>
        <taxon>Actinopterygii</taxon>
        <taxon>Neopterygii</taxon>
        <taxon>Teleostei</taxon>
        <taxon>Neoteleostei</taxon>
        <taxon>Acanthomorphata</taxon>
        <taxon>Gobiaria</taxon>
        <taxon>Gobiiformes</taxon>
        <taxon>Gobioidei</taxon>
        <taxon>Gobiidae</taxon>
        <taxon>Gobiinae</taxon>
        <taxon>Knipowitschia</taxon>
    </lineage>
</organism>
<dbReference type="GO" id="GO:0005102">
    <property type="term" value="F:signaling receptor binding"/>
    <property type="evidence" value="ECO:0007669"/>
    <property type="project" value="TreeGrafter"/>
</dbReference>
<feature type="compositionally biased region" description="Basic and acidic residues" evidence="3">
    <location>
        <begin position="239"/>
        <end position="270"/>
    </location>
</feature>
<dbReference type="EMBL" id="OZ035823">
    <property type="protein sequence ID" value="CAL1567265.1"/>
    <property type="molecule type" value="Genomic_DNA"/>
</dbReference>
<dbReference type="PANTHER" id="PTHR22922:SF5">
    <property type="entry name" value="CAPRIN-2"/>
    <property type="match status" value="1"/>
</dbReference>
<keyword evidence="6" id="KW-1185">Reference proteome</keyword>
<gene>
    <name evidence="5" type="ORF">KC01_LOCUS89</name>
</gene>
<feature type="region of interest" description="Disordered" evidence="3">
    <location>
        <begin position="1"/>
        <end position="33"/>
    </location>
</feature>
<dbReference type="GO" id="GO:0005737">
    <property type="term" value="C:cytoplasm"/>
    <property type="evidence" value="ECO:0007669"/>
    <property type="project" value="TreeGrafter"/>
</dbReference>
<feature type="compositionally biased region" description="Gly residues" evidence="3">
    <location>
        <begin position="674"/>
        <end position="687"/>
    </location>
</feature>
<feature type="compositionally biased region" description="Basic and acidic residues" evidence="3">
    <location>
        <begin position="650"/>
        <end position="673"/>
    </location>
</feature>
<accession>A0AAV2IS46</accession>
<evidence type="ECO:0000256" key="1">
    <source>
        <dbReference type="ARBA" id="ARBA00007950"/>
    </source>
</evidence>
<dbReference type="PANTHER" id="PTHR22922">
    <property type="entry name" value="GPI-ANCHORED PROTEIN P137"/>
    <property type="match status" value="1"/>
</dbReference>
<feature type="coiled-coil region" evidence="2">
    <location>
        <begin position="97"/>
        <end position="124"/>
    </location>
</feature>
<feature type="compositionally biased region" description="Basic and acidic residues" evidence="3">
    <location>
        <begin position="335"/>
        <end position="352"/>
    </location>
</feature>
<feature type="region of interest" description="Disordered" evidence="3">
    <location>
        <begin position="552"/>
        <end position="696"/>
    </location>
</feature>
<feature type="compositionally biased region" description="Basic and acidic residues" evidence="3">
    <location>
        <begin position="626"/>
        <end position="642"/>
    </location>
</feature>
<evidence type="ECO:0000256" key="2">
    <source>
        <dbReference type="SAM" id="Coils"/>
    </source>
</evidence>
<dbReference type="Pfam" id="PF18293">
    <property type="entry name" value="Caprin-1_dimer"/>
    <property type="match status" value="1"/>
</dbReference>
<dbReference type="Proteomes" id="UP001497482">
    <property type="component" value="Chromosome 1"/>
</dbReference>
<feature type="compositionally biased region" description="Polar residues" evidence="3">
    <location>
        <begin position="405"/>
        <end position="416"/>
    </location>
</feature>
<feature type="region of interest" description="Disordered" evidence="3">
    <location>
        <begin position="390"/>
        <end position="492"/>
    </location>
</feature>
<dbReference type="GO" id="GO:0090263">
    <property type="term" value="P:positive regulation of canonical Wnt signaling pathway"/>
    <property type="evidence" value="ECO:0007669"/>
    <property type="project" value="TreeGrafter"/>
</dbReference>
<protein>
    <recommendedName>
        <fullName evidence="4">Caprin-1 dimerization domain-containing protein</fullName>
    </recommendedName>
</protein>
<evidence type="ECO:0000313" key="5">
    <source>
        <dbReference type="EMBL" id="CAL1567265.1"/>
    </source>
</evidence>
<keyword evidence="2" id="KW-0175">Coiled coil</keyword>
<feature type="compositionally biased region" description="Basic and acidic residues" evidence="3">
    <location>
        <begin position="435"/>
        <end position="487"/>
    </location>
</feature>
<reference evidence="5 6" key="1">
    <citation type="submission" date="2024-04" db="EMBL/GenBank/DDBJ databases">
        <authorList>
            <person name="Waldvogel A.-M."/>
            <person name="Schoenle A."/>
        </authorList>
    </citation>
    <scope>NUCLEOTIDE SEQUENCE [LARGE SCALE GENOMIC DNA]</scope>
</reference>
<feature type="region of interest" description="Disordered" evidence="3">
    <location>
        <begin position="236"/>
        <end position="293"/>
    </location>
</feature>
<sequence length="696" mass="76355">MVQLSQSPPPPSCHRGDTSPRAEPEVEEAEHTETYPEYERYIENGLICLKHKVRNLEKKKIKLEEYRLKLNHGAQLNPDQMASLLKYEEVTHHLSFALELQHKLDALTHNLLRAQRKAQRKQQVALSHSQRSRLSTVLHMQQVLLALDRDQVQTDLVSGLHQAPRVQVQTLHQLDQLRPLLGVTRDYSLSLTAQMQRAAGLFMDLLDAKDKPVIGSTFKSLKEELSVLLDSPYFSSLPPEEKPCDQKTPEEKPCDQKTPEEKPCDKKTPETTEASAVVSASKSSSEQESEKLSAQTWDLDLDAEPPDHWDSELPEQRLWRGGAALVPKNQGGGRGEGEGRRKEKKVRREESFKPVPVELRSLPTDSKLRRQRLEELLSLNTAFSFMQDSVLEGSGSPCRPHQRLHTQASTCPSSLAPSDPRSPLPTTHSTPLPPRRLEPKDLPHGDTQDLPHGDTQDLPHGDTQDLPHGDTQDLPHGDTQDLQRPKDLPQSPLLVRLKSPVAQTFITPPSRRPLPSAHFNMNAVIKVKHTLPPAGFCSSSQEVTAAVSVSTQTPPEFCPPEDDMVYADYDAGSFLSPSQSGGRPAHYHQPGRGSPHLQEPGTFYSSRVSPWSSKEGEAGGRQGEAGGRRGEEGGGRGRRGEEGGGGGGGRGEEGGGRGEAGRRRGRQGEEGGGRGEAGGRQGGGGRSAPGQTSVPF</sequence>
<name>A0AAV2IS46_KNICA</name>
<feature type="region of interest" description="Disordered" evidence="3">
    <location>
        <begin position="322"/>
        <end position="358"/>
    </location>
</feature>
<feature type="compositionally biased region" description="Low complexity" evidence="3">
    <location>
        <begin position="273"/>
        <end position="286"/>
    </location>
</feature>